<reference evidence="7 8" key="1">
    <citation type="submission" date="2023-06" db="EMBL/GenBank/DDBJ databases">
        <title>Sporosarcina sp. nov., isolated from Korean traditional fermented seafood 'Jeotgal'.</title>
        <authorList>
            <person name="Yang A.-I."/>
            <person name="Shin N.-R."/>
        </authorList>
    </citation>
    <scope>NUCLEOTIDE SEQUENCE [LARGE SCALE GENOMIC DNA]</scope>
    <source>
        <strain evidence="7 8">KCTC3840</strain>
    </source>
</reference>
<dbReference type="Pfam" id="PF13378">
    <property type="entry name" value="MR_MLE_C"/>
    <property type="match status" value="1"/>
</dbReference>
<feature type="domain" description="Mandelate racemase/muconate lactonizing enzyme C-terminal" evidence="6">
    <location>
        <begin position="142"/>
        <end position="239"/>
    </location>
</feature>
<dbReference type="InterPro" id="IPR013341">
    <property type="entry name" value="Mandelate_racemase_N_dom"/>
</dbReference>
<dbReference type="EC" id="5.1.1.-" evidence="5"/>
<keyword evidence="2 5" id="KW-0479">Metal-binding</keyword>
<dbReference type="SFLD" id="SFLDF00009">
    <property type="entry name" value="o-succinylbenzoate_synthase"/>
    <property type="match status" value="1"/>
</dbReference>
<evidence type="ECO:0000313" key="8">
    <source>
        <dbReference type="Proteomes" id="UP001280629"/>
    </source>
</evidence>
<evidence type="ECO:0000256" key="5">
    <source>
        <dbReference type="RuleBase" id="RU366006"/>
    </source>
</evidence>
<dbReference type="InterPro" id="IPR029065">
    <property type="entry name" value="Enolase_C-like"/>
</dbReference>
<dbReference type="PANTHER" id="PTHR48073">
    <property type="entry name" value="O-SUCCINYLBENZOATE SYNTHASE-RELATED"/>
    <property type="match status" value="1"/>
</dbReference>
<evidence type="ECO:0000256" key="3">
    <source>
        <dbReference type="ARBA" id="ARBA00022842"/>
    </source>
</evidence>
<evidence type="ECO:0000256" key="1">
    <source>
        <dbReference type="ARBA" id="ARBA00008031"/>
    </source>
</evidence>
<dbReference type="EMBL" id="JAUBDH010000007">
    <property type="protein sequence ID" value="MDW0110719.1"/>
    <property type="molecule type" value="Genomic_DNA"/>
</dbReference>
<dbReference type="RefSeq" id="WP_317936280.1">
    <property type="nucleotide sequence ID" value="NZ_JAUBDH010000007.1"/>
</dbReference>
<dbReference type="PANTHER" id="PTHR48073:SF2">
    <property type="entry name" value="O-SUCCINYLBENZOATE SYNTHASE"/>
    <property type="match status" value="1"/>
</dbReference>
<evidence type="ECO:0000259" key="6">
    <source>
        <dbReference type="SMART" id="SM00922"/>
    </source>
</evidence>
<protein>
    <recommendedName>
        <fullName evidence="5">Dipeptide epimerase</fullName>
        <ecNumber evidence="5">5.1.1.-</ecNumber>
    </recommendedName>
</protein>
<dbReference type="SFLD" id="SFLDG00180">
    <property type="entry name" value="muconate_cycloisomerase"/>
    <property type="match status" value="1"/>
</dbReference>
<dbReference type="InterPro" id="IPR029017">
    <property type="entry name" value="Enolase-like_N"/>
</dbReference>
<evidence type="ECO:0000256" key="4">
    <source>
        <dbReference type="ARBA" id="ARBA00023235"/>
    </source>
</evidence>
<dbReference type="Gene3D" id="3.20.20.120">
    <property type="entry name" value="Enolase-like C-terminal domain"/>
    <property type="match status" value="1"/>
</dbReference>
<dbReference type="InterPro" id="IPR036849">
    <property type="entry name" value="Enolase-like_C_sf"/>
</dbReference>
<dbReference type="InterPro" id="IPR034603">
    <property type="entry name" value="Dipeptide_epimerase"/>
</dbReference>
<evidence type="ECO:0000313" key="7">
    <source>
        <dbReference type="EMBL" id="MDW0110719.1"/>
    </source>
</evidence>
<gene>
    <name evidence="7" type="ORF">QT716_11790</name>
</gene>
<dbReference type="SMART" id="SM00922">
    <property type="entry name" value="MR_MLE"/>
    <property type="match status" value="1"/>
</dbReference>
<keyword evidence="3 5" id="KW-0460">Magnesium</keyword>
<dbReference type="Pfam" id="PF02746">
    <property type="entry name" value="MR_MLE_N"/>
    <property type="match status" value="1"/>
</dbReference>
<sequence>MKIASVEIFAIRLPLITPFIISYHTYHDMPSIVVKVTTVNGLVGYGEGTPDEHVTGETWEGTFAAIEKMLAPAILGENPFDIEKIHDKMDKIIFGATTAKAALDIACYDLMGKAAGQPVYNLLGGRYHDHLELPKVISILSPEEMAKEAEQAVREGYRILKLKVGTDKRIDIERIRAVRQAVGFDISLKVDANQGWETTADSMYVLDRIKECEIDWIEQPVIASDIDGLKEIKQKATVPVMIDEGLHGKQEMNEITVKRAVDMINIKLMKCGGLYPATQLVHQAELAGYTCQVGSMVESAIASAAGLHISLAKKRIKSNELAGPLMFSEDIATLDIQVPFVHLSEEPGLGIDVDESVLEKLTSNYVKIAQ</sequence>
<keyword evidence="4 5" id="KW-0413">Isomerase</keyword>
<dbReference type="SUPFAM" id="SSF54826">
    <property type="entry name" value="Enolase N-terminal domain-like"/>
    <property type="match status" value="1"/>
</dbReference>
<comment type="cofactor">
    <cofactor evidence="5">
        <name>Mg(2+)</name>
        <dbReference type="ChEBI" id="CHEBI:18420"/>
    </cofactor>
    <text evidence="5">Binds 1 Mg(2+) ion per subunit.</text>
</comment>
<dbReference type="Proteomes" id="UP001280629">
    <property type="component" value="Unassembled WGS sequence"/>
</dbReference>
<comment type="caution">
    <text evidence="7">The sequence shown here is derived from an EMBL/GenBank/DDBJ whole genome shotgun (WGS) entry which is preliminary data.</text>
</comment>
<comment type="similarity">
    <text evidence="1 5">Belongs to the mandelate racemase/muconate lactonizing enzyme family.</text>
</comment>
<evidence type="ECO:0000256" key="2">
    <source>
        <dbReference type="ARBA" id="ARBA00022723"/>
    </source>
</evidence>
<organism evidence="7 8">
    <name type="scientific">Sporosarcina aquimarina</name>
    <dbReference type="NCBI Taxonomy" id="114975"/>
    <lineage>
        <taxon>Bacteria</taxon>
        <taxon>Bacillati</taxon>
        <taxon>Bacillota</taxon>
        <taxon>Bacilli</taxon>
        <taxon>Bacillales</taxon>
        <taxon>Caryophanaceae</taxon>
        <taxon>Sporosarcina</taxon>
    </lineage>
</organism>
<dbReference type="InterPro" id="IPR013342">
    <property type="entry name" value="Mandelate_racemase_C"/>
</dbReference>
<dbReference type="SUPFAM" id="SSF51604">
    <property type="entry name" value="Enolase C-terminal domain-like"/>
    <property type="match status" value="1"/>
</dbReference>
<dbReference type="CDD" id="cd03319">
    <property type="entry name" value="L-Ala-DL-Glu_epimerase"/>
    <property type="match status" value="1"/>
</dbReference>
<accession>A0ABU4G178</accession>
<keyword evidence="8" id="KW-1185">Reference proteome</keyword>
<proteinExistence type="inferred from homology"/>
<name>A0ABU4G178_9BACL</name>
<dbReference type="Gene3D" id="3.30.390.10">
    <property type="entry name" value="Enolase-like, N-terminal domain"/>
    <property type="match status" value="1"/>
</dbReference>
<dbReference type="SFLD" id="SFLDS00001">
    <property type="entry name" value="Enolase"/>
    <property type="match status" value="1"/>
</dbReference>